<dbReference type="RefSeq" id="WP_013349391.1">
    <property type="nucleotide sequence ID" value="NC_014550.1"/>
</dbReference>
<evidence type="ECO:0000313" key="1">
    <source>
        <dbReference type="EMBL" id="CBT76268.1"/>
    </source>
</evidence>
<dbReference type="GeneID" id="303185645"/>
<protein>
    <recommendedName>
        <fullName evidence="3">Peptidoglycan binding-like domain-containing protein</fullName>
    </recommendedName>
</protein>
<proteinExistence type="predicted"/>
<reference evidence="2" key="1">
    <citation type="journal article" date="2010" name="PLoS ONE">
        <title>The Arthrobacter arilaitensis Re117 genome sequence reveals its genetic adaptation to the surface of cheese.</title>
        <authorList>
            <person name="Monnet C."/>
            <person name="Loux V."/>
            <person name="Gibrat J.F."/>
            <person name="Spinnler E."/>
            <person name="Barbe V."/>
            <person name="Vacherie B."/>
            <person name="Gavory F."/>
            <person name="Gourbeyre E."/>
            <person name="Siguier P."/>
            <person name="Chandler M."/>
            <person name="Elleuch R."/>
            <person name="Irlinger F."/>
            <person name="Vallaeys T."/>
        </authorList>
    </citation>
    <scope>NUCLEOTIDE SEQUENCE</scope>
    <source>
        <strain evidence="2">DSM 16368 / CIP 108037 / IAM 15318 / JCM 13566 / Re117</strain>
    </source>
</reference>
<dbReference type="EMBL" id="FQ311875">
    <property type="protein sequence ID" value="CBT76268.1"/>
    <property type="molecule type" value="Genomic_DNA"/>
</dbReference>
<evidence type="ECO:0008006" key="3">
    <source>
        <dbReference type="Google" id="ProtNLM"/>
    </source>
</evidence>
<dbReference type="Proteomes" id="UP000006878">
    <property type="component" value="Chromosome"/>
</dbReference>
<keyword evidence="2" id="KW-1185">Reference proteome</keyword>
<reference evidence="2" key="2">
    <citation type="submission" date="2010-07" db="EMBL/GenBank/DDBJ databases">
        <title>Complete genome sequence of Arthrobacter arilaitensis (strain DSM 16368 / CIP 108037 / JCM 13566 / Re117).</title>
        <authorList>
            <person name="Genoscope."/>
        </authorList>
    </citation>
    <scope>NUCLEOTIDE SEQUENCE [LARGE SCALE GENOMIC DNA]</scope>
    <source>
        <strain evidence="2">DSM 16368 / CIP 108037 / IAM 15318 / JCM 13566 / Re117</strain>
    </source>
</reference>
<gene>
    <name evidence="1" type="ordered locus">AARI_20480</name>
</gene>
<accession>A0ABP1U659</accession>
<evidence type="ECO:0000313" key="2">
    <source>
        <dbReference type="Proteomes" id="UP000006878"/>
    </source>
</evidence>
<name>A0ABP1U659_GLUAR</name>
<organism evidence="1 2">
    <name type="scientific">Glutamicibacter arilaitensis (strain DSM 16368 / CIP 108037 / IAM 15318 / JCM 13566 / NCIMB 14258 / Re117)</name>
    <name type="common">Arthrobacter arilaitensis</name>
    <dbReference type="NCBI Taxonomy" id="861360"/>
    <lineage>
        <taxon>Bacteria</taxon>
        <taxon>Bacillati</taxon>
        <taxon>Actinomycetota</taxon>
        <taxon>Actinomycetes</taxon>
        <taxon>Micrococcales</taxon>
        <taxon>Micrococcaceae</taxon>
        <taxon>Glutamicibacter</taxon>
    </lineage>
</organism>
<sequence length="138" mass="15701">MATILWYNLLLDGNYGSKTKAALQHLLADHGWYTRECDGSFGYHSQLALQKWLKYDAAGYFTGYPNTDKHAYYTGRLDGNAGSMTWEAFRDGLQDYLWAVNATNKTVGKVYPNPYPHGGDASTQFVAQMQRFLNTNRR</sequence>